<keyword evidence="2" id="KW-1185">Reference proteome</keyword>
<comment type="caution">
    <text evidence="1">The sequence shown here is derived from an EMBL/GenBank/DDBJ whole genome shotgun (WGS) entry which is preliminary data.</text>
</comment>
<proteinExistence type="predicted"/>
<sequence length="83" mass="9581">MDFKNVATTLRITCVFETQSAQSNALFEKQDEKMAQIIMSQLARTGLRLSVGVKQIRFDNEERCLVEHDGNWALRLSMIFKND</sequence>
<gene>
    <name evidence="1" type="ORF">L2764_21950</name>
</gene>
<reference evidence="1 2" key="1">
    <citation type="submission" date="2022-01" db="EMBL/GenBank/DDBJ databases">
        <title>Whole genome-based taxonomy of the Shewanellaceae.</title>
        <authorList>
            <person name="Martin-Rodriguez A.J."/>
        </authorList>
    </citation>
    <scope>NUCLEOTIDE SEQUENCE [LARGE SCALE GENOMIC DNA]</scope>
    <source>
        <strain evidence="1 2">DSM 17177</strain>
    </source>
</reference>
<protein>
    <submittedName>
        <fullName evidence="1">Uncharacterized protein</fullName>
    </submittedName>
</protein>
<accession>A0ABT0LH87</accession>
<dbReference type="EMBL" id="JAKIKS010000126">
    <property type="protein sequence ID" value="MCL1127067.1"/>
    <property type="molecule type" value="Genomic_DNA"/>
</dbReference>
<evidence type="ECO:0000313" key="2">
    <source>
        <dbReference type="Proteomes" id="UP001203423"/>
    </source>
</evidence>
<organism evidence="1 2">
    <name type="scientific">Shewanella surugensis</name>
    <dbReference type="NCBI Taxonomy" id="212020"/>
    <lineage>
        <taxon>Bacteria</taxon>
        <taxon>Pseudomonadati</taxon>
        <taxon>Pseudomonadota</taxon>
        <taxon>Gammaproteobacteria</taxon>
        <taxon>Alteromonadales</taxon>
        <taxon>Shewanellaceae</taxon>
        <taxon>Shewanella</taxon>
    </lineage>
</organism>
<dbReference type="Proteomes" id="UP001203423">
    <property type="component" value="Unassembled WGS sequence"/>
</dbReference>
<dbReference type="RefSeq" id="WP_248942474.1">
    <property type="nucleotide sequence ID" value="NZ_JAKIKS010000126.1"/>
</dbReference>
<name>A0ABT0LH87_9GAMM</name>
<evidence type="ECO:0000313" key="1">
    <source>
        <dbReference type="EMBL" id="MCL1127067.1"/>
    </source>
</evidence>